<dbReference type="EMBL" id="CM010715">
    <property type="protein sequence ID" value="RZC43538.1"/>
    <property type="molecule type" value="Genomic_DNA"/>
</dbReference>
<sequence length="91" mass="10258">MERNTELSLLNLPLPAELKMDILSHFFLSLQNNTTKTQRALSAVDIVKGGKVRDVNLGNWLVVERWMKPGLFDGIAPIQICSTEQMFVSDL</sequence>
<dbReference type="Gramene" id="RZC43538">
    <property type="protein sequence ID" value="RZC43538"/>
    <property type="gene ID" value="C5167_036487"/>
</dbReference>
<dbReference type="InterPro" id="IPR017853">
    <property type="entry name" value="GH"/>
</dbReference>
<dbReference type="Proteomes" id="UP000316621">
    <property type="component" value="Chromosome 1"/>
</dbReference>
<dbReference type="AlphaFoldDB" id="A0A4Y7I7Q1"/>
<evidence type="ECO:0000313" key="1">
    <source>
        <dbReference type="EMBL" id="RZC43538.1"/>
    </source>
</evidence>
<dbReference type="SUPFAM" id="SSF51445">
    <property type="entry name" value="(Trans)glycosidases"/>
    <property type="match status" value="1"/>
</dbReference>
<reference evidence="1 2" key="1">
    <citation type="journal article" date="2018" name="Science">
        <title>The opium poppy genome and morphinan production.</title>
        <authorList>
            <person name="Guo L."/>
            <person name="Winzer T."/>
            <person name="Yang X."/>
            <person name="Li Y."/>
            <person name="Ning Z."/>
            <person name="He Z."/>
            <person name="Teodor R."/>
            <person name="Lu Y."/>
            <person name="Bowser T.A."/>
            <person name="Graham I.A."/>
            <person name="Ye K."/>
        </authorList>
    </citation>
    <scope>NUCLEOTIDE SEQUENCE [LARGE SCALE GENOMIC DNA]</scope>
    <source>
        <strain evidence="2">cv. HN1</strain>
        <tissue evidence="1">Leaves</tissue>
    </source>
</reference>
<gene>
    <name evidence="1" type="ORF">C5167_036487</name>
</gene>
<organism evidence="1 2">
    <name type="scientific">Papaver somniferum</name>
    <name type="common">Opium poppy</name>
    <dbReference type="NCBI Taxonomy" id="3469"/>
    <lineage>
        <taxon>Eukaryota</taxon>
        <taxon>Viridiplantae</taxon>
        <taxon>Streptophyta</taxon>
        <taxon>Embryophyta</taxon>
        <taxon>Tracheophyta</taxon>
        <taxon>Spermatophyta</taxon>
        <taxon>Magnoliopsida</taxon>
        <taxon>Ranunculales</taxon>
        <taxon>Papaveraceae</taxon>
        <taxon>Papaveroideae</taxon>
        <taxon>Papaver</taxon>
    </lineage>
</organism>
<proteinExistence type="predicted"/>
<dbReference type="Gene3D" id="3.20.20.80">
    <property type="entry name" value="Glycosidases"/>
    <property type="match status" value="1"/>
</dbReference>
<protein>
    <submittedName>
        <fullName evidence="1">Uncharacterized protein</fullName>
    </submittedName>
</protein>
<keyword evidence="2" id="KW-1185">Reference proteome</keyword>
<name>A0A4Y7I7Q1_PAPSO</name>
<accession>A0A4Y7I7Q1</accession>
<evidence type="ECO:0000313" key="2">
    <source>
        <dbReference type="Proteomes" id="UP000316621"/>
    </source>
</evidence>